<dbReference type="SMART" id="SM00471">
    <property type="entry name" value="HDc"/>
    <property type="match status" value="1"/>
</dbReference>
<evidence type="ECO:0000259" key="1">
    <source>
        <dbReference type="PROSITE" id="PS51832"/>
    </source>
</evidence>
<dbReference type="RefSeq" id="WP_154377564.1">
    <property type="nucleotide sequence ID" value="NZ_WKJJ01000013.1"/>
</dbReference>
<dbReference type="Proteomes" id="UP000446768">
    <property type="component" value="Unassembled WGS sequence"/>
</dbReference>
<dbReference type="PANTHER" id="PTHR43155:SF2">
    <property type="entry name" value="CYCLIC DI-GMP PHOSPHODIESTERASE PA4108"/>
    <property type="match status" value="1"/>
</dbReference>
<feature type="domain" description="HD-GYP" evidence="1">
    <location>
        <begin position="119"/>
        <end position="314"/>
    </location>
</feature>
<dbReference type="CDD" id="cd00077">
    <property type="entry name" value="HDc"/>
    <property type="match status" value="1"/>
</dbReference>
<gene>
    <name evidence="2" type="ORF">GJ700_21120</name>
</gene>
<evidence type="ECO:0000313" key="2">
    <source>
        <dbReference type="EMBL" id="MRV74213.1"/>
    </source>
</evidence>
<name>A0A7X2IRK1_9BURK</name>
<sequence length="439" mass="48454">MHADDVYRNEHAPAGESPHYIQAVAEMGTERDVIAHQDIYSSTGIKLVAKGSRLTPAQFERLTQHKLTAPLDHMIESEDPVDAEFLATTAARILDHEPVYARMAAHTGDPLAVKHGLAGLKLPRPALMRLTVMREKRVDTFEHSIRAAIIAHALAQRLALSEADRYHLLMAAICHDFGEMHTDPAILAVGHDIAPAERSFVHVHPVTGYVLLHDMPGFPLPAAQAVLHHHERQDGSGYPHGMRAQRIPLLSRLLAVADVAETVIRRYDLPRLDVLVRLNQARFDTRTVGALRDLIHATPGDAAARPSEHGAMTQLLHIAELLQAWGVLRSSFEAAVAPRDTSDSPLAFLFERMASIRGVVLQAGLDPDHVDSMLDIARDDPGLLLELRALLDELDWLTLDLAHEIDRRSPQMAGLPHMPIEGLILHLQPMRHSSQGSHA</sequence>
<accession>A0A7X2IRK1</accession>
<dbReference type="Pfam" id="PF13487">
    <property type="entry name" value="HD_5"/>
    <property type="match status" value="1"/>
</dbReference>
<evidence type="ECO:0000313" key="3">
    <source>
        <dbReference type="Proteomes" id="UP000446768"/>
    </source>
</evidence>
<dbReference type="PROSITE" id="PS51832">
    <property type="entry name" value="HD_GYP"/>
    <property type="match status" value="1"/>
</dbReference>
<proteinExistence type="predicted"/>
<comment type="caution">
    <text evidence="2">The sequence shown here is derived from an EMBL/GenBank/DDBJ whole genome shotgun (WGS) entry which is preliminary data.</text>
</comment>
<dbReference type="EMBL" id="WKJJ01000013">
    <property type="protein sequence ID" value="MRV74213.1"/>
    <property type="molecule type" value="Genomic_DNA"/>
</dbReference>
<organism evidence="2 3">
    <name type="scientific">Pseudoduganella rivuli</name>
    <dbReference type="NCBI Taxonomy" id="2666085"/>
    <lineage>
        <taxon>Bacteria</taxon>
        <taxon>Pseudomonadati</taxon>
        <taxon>Pseudomonadota</taxon>
        <taxon>Betaproteobacteria</taxon>
        <taxon>Burkholderiales</taxon>
        <taxon>Oxalobacteraceae</taxon>
        <taxon>Telluria group</taxon>
        <taxon>Pseudoduganella</taxon>
    </lineage>
</organism>
<dbReference type="InterPro" id="IPR037522">
    <property type="entry name" value="HD_GYP_dom"/>
</dbReference>
<dbReference type="AlphaFoldDB" id="A0A7X2IRK1"/>
<dbReference type="SUPFAM" id="SSF109604">
    <property type="entry name" value="HD-domain/PDEase-like"/>
    <property type="match status" value="1"/>
</dbReference>
<dbReference type="PANTHER" id="PTHR43155">
    <property type="entry name" value="CYCLIC DI-GMP PHOSPHODIESTERASE PA4108-RELATED"/>
    <property type="match status" value="1"/>
</dbReference>
<dbReference type="InterPro" id="IPR003607">
    <property type="entry name" value="HD/PDEase_dom"/>
</dbReference>
<protein>
    <submittedName>
        <fullName evidence="2">HD domain-containing protein</fullName>
    </submittedName>
</protein>
<reference evidence="2 3" key="1">
    <citation type="submission" date="2019-11" db="EMBL/GenBank/DDBJ databases">
        <title>Novel species isolated from a subtropical stream in China.</title>
        <authorList>
            <person name="Lu H."/>
        </authorList>
    </citation>
    <scope>NUCLEOTIDE SEQUENCE [LARGE SCALE GENOMIC DNA]</scope>
    <source>
        <strain evidence="2 3">FT92W</strain>
    </source>
</reference>
<dbReference type="Gene3D" id="1.10.3210.10">
    <property type="entry name" value="Hypothetical protein af1432"/>
    <property type="match status" value="1"/>
</dbReference>
<keyword evidence="3" id="KW-1185">Reference proteome</keyword>
<dbReference type="GO" id="GO:0008081">
    <property type="term" value="F:phosphoric diester hydrolase activity"/>
    <property type="evidence" value="ECO:0007669"/>
    <property type="project" value="UniProtKB-ARBA"/>
</dbReference>